<evidence type="ECO:0000256" key="1">
    <source>
        <dbReference type="SAM" id="SignalP"/>
    </source>
</evidence>
<accession>A0A5B8XZA6</accession>
<dbReference type="AlphaFoldDB" id="A0A4Y6PNF6"/>
<dbReference type="OrthoDB" id="5519690at2"/>
<sequence length="147" mass="15777">MANKNSTLTHLLFVLLVAVTAFSVACGASDDDERNNADEDAALVSQSGHFEAHLSPTPASPVTGENTLHIHLMDPEGNDLTGASLAVEPWMPAHGHGSPEEPVVEEGSDGMYTVSNLVYSMPGHWEVRIDITHDDTSDRIVAEFDVQ</sequence>
<evidence type="ECO:0000313" key="4">
    <source>
        <dbReference type="Proteomes" id="UP000315995"/>
    </source>
</evidence>
<proteinExistence type="predicted"/>
<dbReference type="InterPro" id="IPR032693">
    <property type="entry name" value="YtkA-like_dom"/>
</dbReference>
<keyword evidence="1" id="KW-0732">Signal</keyword>
<evidence type="ECO:0000259" key="2">
    <source>
        <dbReference type="Pfam" id="PF13115"/>
    </source>
</evidence>
<dbReference type="RefSeq" id="WP_141196311.1">
    <property type="nucleotide sequence ID" value="NZ_CP041186.1"/>
</dbReference>
<evidence type="ECO:0000313" key="3">
    <source>
        <dbReference type="EMBL" id="QDG49814.1"/>
    </source>
</evidence>
<reference evidence="3 4" key="1">
    <citation type="submission" date="2019-06" db="EMBL/GenBank/DDBJ databases">
        <title>Persicimonas caeni gen. nov., sp. nov., a predatory bacterium isolated from solar saltern.</title>
        <authorList>
            <person name="Wang S."/>
        </authorList>
    </citation>
    <scope>NUCLEOTIDE SEQUENCE [LARGE SCALE GENOMIC DNA]</scope>
    <source>
        <strain evidence="3 4">YN101</strain>
    </source>
</reference>
<accession>A0A4Y6PNF6</accession>
<gene>
    <name evidence="3" type="ORF">FIV42_03385</name>
</gene>
<feature type="signal peptide" evidence="1">
    <location>
        <begin position="1"/>
        <end position="23"/>
    </location>
</feature>
<dbReference type="EMBL" id="CP041186">
    <property type="protein sequence ID" value="QDG49814.1"/>
    <property type="molecule type" value="Genomic_DNA"/>
</dbReference>
<name>A0A4Y6PNF6_PERCE</name>
<feature type="chain" id="PRO_5030106123" evidence="1">
    <location>
        <begin position="24"/>
        <end position="147"/>
    </location>
</feature>
<organism evidence="3 4">
    <name type="scientific">Persicimonas caeni</name>
    <dbReference type="NCBI Taxonomy" id="2292766"/>
    <lineage>
        <taxon>Bacteria</taxon>
        <taxon>Deltaproteobacteria</taxon>
        <taxon>Bradymonadales</taxon>
        <taxon>Bradymonadaceae</taxon>
        <taxon>Persicimonas</taxon>
    </lineage>
</organism>
<dbReference type="PROSITE" id="PS51257">
    <property type="entry name" value="PROKAR_LIPOPROTEIN"/>
    <property type="match status" value="1"/>
</dbReference>
<protein>
    <submittedName>
        <fullName evidence="3">FixH family protein</fullName>
    </submittedName>
</protein>
<dbReference type="Proteomes" id="UP000315995">
    <property type="component" value="Chromosome"/>
</dbReference>
<dbReference type="Pfam" id="PF13115">
    <property type="entry name" value="YtkA"/>
    <property type="match status" value="1"/>
</dbReference>
<keyword evidence="4" id="KW-1185">Reference proteome</keyword>
<feature type="domain" description="YtkA-like" evidence="2">
    <location>
        <begin position="47"/>
        <end position="129"/>
    </location>
</feature>